<dbReference type="PANTHER" id="PTHR23032">
    <property type="entry name" value="BRO1 DOMAIN-CONTAINING PROTEIN BROX"/>
    <property type="match status" value="1"/>
</dbReference>
<reference evidence="4 5" key="1">
    <citation type="journal article" date="2004" name="Nature">
        <title>Genome sequence of the ultrasmall unicellular red alga Cyanidioschyzon merolae 10D.</title>
        <authorList>
            <person name="Matsuzaki M."/>
            <person name="Misumi O."/>
            <person name="Shin-i T."/>
            <person name="Maruyama S."/>
            <person name="Takahara M."/>
            <person name="Miyagishima S."/>
            <person name="Mori T."/>
            <person name="Nishida K."/>
            <person name="Yagisawa F."/>
            <person name="Nishida K."/>
            <person name="Yoshida Y."/>
            <person name="Nishimura Y."/>
            <person name="Nakao S."/>
            <person name="Kobayashi T."/>
            <person name="Momoyama Y."/>
            <person name="Higashiyama T."/>
            <person name="Minoda A."/>
            <person name="Sano M."/>
            <person name="Nomoto H."/>
            <person name="Oishi K."/>
            <person name="Hayashi H."/>
            <person name="Ohta F."/>
            <person name="Nishizaka S."/>
            <person name="Haga S."/>
            <person name="Miura S."/>
            <person name="Morishita T."/>
            <person name="Kabeya Y."/>
            <person name="Terasawa K."/>
            <person name="Suzuki Y."/>
            <person name="Ishii Y."/>
            <person name="Asakawa S."/>
            <person name="Takano H."/>
            <person name="Ohta N."/>
            <person name="Kuroiwa H."/>
            <person name="Tanaka K."/>
            <person name="Shimizu N."/>
            <person name="Sugano S."/>
            <person name="Sato N."/>
            <person name="Nozaki H."/>
            <person name="Ogasawara N."/>
            <person name="Kohara Y."/>
            <person name="Kuroiwa T."/>
        </authorList>
    </citation>
    <scope>NUCLEOTIDE SEQUENCE [LARGE SCALE GENOMIC DNA]</scope>
    <source>
        <strain evidence="4 5">10D</strain>
    </source>
</reference>
<keyword evidence="5" id="KW-1185">Reference proteome</keyword>
<dbReference type="Gramene" id="CMR229CT">
    <property type="protein sequence ID" value="CMR229CT"/>
    <property type="gene ID" value="CMR229C"/>
</dbReference>
<evidence type="ECO:0000313" key="5">
    <source>
        <dbReference type="Proteomes" id="UP000007014"/>
    </source>
</evidence>
<evidence type="ECO:0000256" key="2">
    <source>
        <dbReference type="SAM" id="MobiDB-lite"/>
    </source>
</evidence>
<dbReference type="SMART" id="SM01041">
    <property type="entry name" value="BRO1"/>
    <property type="match status" value="1"/>
</dbReference>
<sequence length="484" mass="54192">MWECIAPTAYAVDWNTALGDVLQTPEEVEFLSTLACSRERLQVALRHWKQLSLRERSLCGTRQKHANSEAHLPAAEEKPVDESANKALLKNLKETLFATAGPVEVRSALYQLEAYIPCLQRLTSLFQEQRTVEHFAHNRHASESCRFAWKSGMAERRTVQRESLLRFEILFTLFYWSMAKIRTGHEILDEFSSNAEGQTREAVENEAVRLFREASGVLKYLSEKLSPGLLVDMDSSEFVCEVHPCVASALSRIAMGEAYLLALTRAESRQLSPETLLRLSVGVTETFALARAQLQGLCDGTNKAAAGHKRLAYSPEPGYRAVAELGEALGRTRCFYYQALIFEAGTSPREISGKRGAVIRLLEHASLEIEKRRVGRLLRDGAFRFLVPPMRAPTVQHWQNLISIKLEKSRRDNDLVYMEPVPDSIPNITATEALYPFYAVEYSFTDLNQTQLDASSSLDASLNGSPRAGAQQNGTNESIGGTFR</sequence>
<reference evidence="4 5" key="2">
    <citation type="journal article" date="2007" name="BMC Biol.">
        <title>A 100%-complete sequence reveals unusually simple genomic features in the hot-spring red alga Cyanidioschyzon merolae.</title>
        <authorList>
            <person name="Nozaki H."/>
            <person name="Takano H."/>
            <person name="Misumi O."/>
            <person name="Terasawa K."/>
            <person name="Matsuzaki M."/>
            <person name="Maruyama S."/>
            <person name="Nishida K."/>
            <person name="Yagisawa F."/>
            <person name="Yoshida Y."/>
            <person name="Fujiwara T."/>
            <person name="Takio S."/>
            <person name="Tamura K."/>
            <person name="Chung S.J."/>
            <person name="Nakamura S."/>
            <person name="Kuroiwa H."/>
            <person name="Tanaka K."/>
            <person name="Sato N."/>
            <person name="Kuroiwa T."/>
        </authorList>
    </citation>
    <scope>NUCLEOTIDE SEQUENCE [LARGE SCALE GENOMIC DNA]</scope>
    <source>
        <strain evidence="4 5">10D</strain>
    </source>
</reference>
<dbReference type="Pfam" id="PF03097">
    <property type="entry name" value="BRO1"/>
    <property type="match status" value="1"/>
</dbReference>
<dbReference type="InterPro" id="IPR038499">
    <property type="entry name" value="BRO1_sf"/>
</dbReference>
<dbReference type="EMBL" id="AP006500">
    <property type="protein sequence ID" value="BAM82461.1"/>
    <property type="molecule type" value="Genomic_DNA"/>
</dbReference>
<dbReference type="Proteomes" id="UP000007014">
    <property type="component" value="Chromosome 18"/>
</dbReference>
<dbReference type="AlphaFoldDB" id="M1UWB2"/>
<dbReference type="RefSeq" id="XP_005538497.1">
    <property type="nucleotide sequence ID" value="XM_005538440.1"/>
</dbReference>
<evidence type="ECO:0000256" key="1">
    <source>
        <dbReference type="ARBA" id="ARBA00008901"/>
    </source>
</evidence>
<dbReference type="Gene3D" id="1.25.40.280">
    <property type="entry name" value="alix/aip1 like domains"/>
    <property type="match status" value="1"/>
</dbReference>
<evidence type="ECO:0000259" key="3">
    <source>
        <dbReference type="PROSITE" id="PS51180"/>
    </source>
</evidence>
<dbReference type="PANTHER" id="PTHR23032:SF13">
    <property type="entry name" value="BRO1 DOMAIN-CONTAINING PROTEIN BROX"/>
    <property type="match status" value="1"/>
</dbReference>
<name>M1UWB2_CYAM1</name>
<organism evidence="4 5">
    <name type="scientific">Cyanidioschyzon merolae (strain NIES-3377 / 10D)</name>
    <name type="common">Unicellular red alga</name>
    <dbReference type="NCBI Taxonomy" id="280699"/>
    <lineage>
        <taxon>Eukaryota</taxon>
        <taxon>Rhodophyta</taxon>
        <taxon>Bangiophyceae</taxon>
        <taxon>Cyanidiales</taxon>
        <taxon>Cyanidiaceae</taxon>
        <taxon>Cyanidioschyzon</taxon>
    </lineage>
</organism>
<feature type="domain" description="BRO1" evidence="3">
    <location>
        <begin position="147"/>
        <end position="484"/>
    </location>
</feature>
<dbReference type="KEGG" id="cme:CYME_CMR229C"/>
<proteinExistence type="inferred from homology"/>
<accession>M1UWB2</accession>
<dbReference type="InterPro" id="IPR038898">
    <property type="entry name" value="BROX"/>
</dbReference>
<evidence type="ECO:0000313" key="4">
    <source>
        <dbReference type="EMBL" id="BAM82461.1"/>
    </source>
</evidence>
<feature type="region of interest" description="Disordered" evidence="2">
    <location>
        <begin position="457"/>
        <end position="484"/>
    </location>
</feature>
<dbReference type="HOGENOM" id="CLU_564263_0_0_1"/>
<protein>
    <recommendedName>
        <fullName evidence="3">BRO1 domain-containing protein</fullName>
    </recommendedName>
</protein>
<dbReference type="GeneID" id="16996758"/>
<dbReference type="OrthoDB" id="10266451at2759"/>
<feature type="compositionally biased region" description="Polar residues" evidence="2">
    <location>
        <begin position="470"/>
        <end position="484"/>
    </location>
</feature>
<dbReference type="InterPro" id="IPR004328">
    <property type="entry name" value="BRO1_dom"/>
</dbReference>
<gene>
    <name evidence="4" type="ORF">CYME_CMR229C</name>
</gene>
<dbReference type="PROSITE" id="PS51180">
    <property type="entry name" value="BRO1"/>
    <property type="match status" value="1"/>
</dbReference>
<comment type="similarity">
    <text evidence="1">Belongs to the BROX family.</text>
</comment>